<organism evidence="1 2">
    <name type="scientific">Clostridium argentinense CDC 2741</name>
    <dbReference type="NCBI Taxonomy" id="1418104"/>
    <lineage>
        <taxon>Bacteria</taxon>
        <taxon>Bacillati</taxon>
        <taxon>Bacillota</taxon>
        <taxon>Clostridia</taxon>
        <taxon>Eubacteriales</taxon>
        <taxon>Clostridiaceae</taxon>
        <taxon>Clostridium</taxon>
    </lineage>
</organism>
<dbReference type="STRING" id="29341.RSJ17_20595"/>
<dbReference type="EMBL" id="AYSO01000019">
    <property type="protein sequence ID" value="KIE45583.1"/>
    <property type="molecule type" value="Genomic_DNA"/>
</dbReference>
<gene>
    <name evidence="1" type="ORF">U732_2732</name>
</gene>
<accession>A0A0C1U232</accession>
<keyword evidence="2" id="KW-1185">Reference proteome</keyword>
<keyword evidence="1" id="KW-0449">Lipoprotein</keyword>
<dbReference type="RefSeq" id="WP_039635337.1">
    <property type="nucleotide sequence ID" value="NZ_AYSO01000019.1"/>
</dbReference>
<name>A0A0C1U232_9CLOT</name>
<sequence>MNKKILCTVVLLSLTTQLISCKQREEETVKRIVIESDVRDQKLGEKNKNPKVTVEKINLKLDEGDYFEPAFYHEGEVYGAIDKGCGPILGETSVTHPIAGYMKEYLYKVDENNNLIKTSKEVFNRVWGPKMIGFKLLENDKVFSIDYKKEDKIKEIPELTKIINELKERSEYDSACHIRLNSDDENYVEIYITTASNKEKLYLYDMKNKKLHDVHDKEYEKDGCLNTLHYVDSLQSLVWINKDLKVYKLKLEKENAFFESYINLDKYIGSNQKGKIDNVRGVMINSDEMLIFQDEYISEQGPYLHFPLHKTISISKFNFKTNQYRVLFEVPDGINMWAKYIGNNMLGIEEFKQNEKNMESIIPINRYIKEIRNDGLNVIYKEKTEDEGETSSPEVYIALSEDGTELFLARHLTKFEDDTVTTEDIVYKKYKIEY</sequence>
<reference evidence="1 2" key="1">
    <citation type="journal article" date="2015" name="Infect. Genet. Evol.">
        <title>Genomic sequences of six botulinum neurotoxin-producing strains representing three clostridial species illustrate the mobility and diversity of botulinum neurotoxin genes.</title>
        <authorList>
            <person name="Smith T.J."/>
            <person name="Hill K.K."/>
            <person name="Xie G."/>
            <person name="Foley B.T."/>
            <person name="Williamson C.H."/>
            <person name="Foster J.T."/>
            <person name="Johnson S.L."/>
            <person name="Chertkov O."/>
            <person name="Teshima H."/>
            <person name="Gibbons H.S."/>
            <person name="Johnsky L.A."/>
            <person name="Karavis M.A."/>
            <person name="Smith L.A."/>
        </authorList>
    </citation>
    <scope>NUCLEOTIDE SEQUENCE [LARGE SCALE GENOMIC DNA]</scope>
    <source>
        <strain evidence="1 2">CDC 2741</strain>
    </source>
</reference>
<dbReference type="AlphaFoldDB" id="A0A0C1U232"/>
<proteinExistence type="predicted"/>
<protein>
    <submittedName>
        <fullName evidence="1">Putative lipoprotein</fullName>
    </submittedName>
</protein>
<comment type="caution">
    <text evidence="1">The sequence shown here is derived from an EMBL/GenBank/DDBJ whole genome shotgun (WGS) entry which is preliminary data.</text>
</comment>
<dbReference type="Proteomes" id="UP000031366">
    <property type="component" value="Unassembled WGS sequence"/>
</dbReference>
<dbReference type="OrthoDB" id="3034310at2"/>
<evidence type="ECO:0000313" key="1">
    <source>
        <dbReference type="EMBL" id="KIE45583.1"/>
    </source>
</evidence>
<evidence type="ECO:0000313" key="2">
    <source>
        <dbReference type="Proteomes" id="UP000031366"/>
    </source>
</evidence>